<feature type="transmembrane region" description="Helical" evidence="2">
    <location>
        <begin position="37"/>
        <end position="58"/>
    </location>
</feature>
<keyword evidence="2" id="KW-1133">Transmembrane helix</keyword>
<evidence type="ECO:0000256" key="2">
    <source>
        <dbReference type="SAM" id="Phobius"/>
    </source>
</evidence>
<dbReference type="InterPro" id="IPR003362">
    <property type="entry name" value="Bact_transf"/>
</dbReference>
<dbReference type="PANTHER" id="PTHR30576">
    <property type="entry name" value="COLANIC BIOSYNTHESIS UDP-GLUCOSE LIPID CARRIER TRANSFERASE"/>
    <property type="match status" value="1"/>
</dbReference>
<proteinExistence type="inferred from homology"/>
<dbReference type="PANTHER" id="PTHR30576:SF10">
    <property type="entry name" value="SLL5057 PROTEIN"/>
    <property type="match status" value="1"/>
</dbReference>
<dbReference type="STRING" id="1173111.SAMN05444955_103254"/>
<keyword evidence="4" id="KW-0808">Transferase</keyword>
<sequence>MTEAHAYGADSESSICGIDNRESKSPIYHNIKPLFDIVIAAFLLILLSPLLGAIALLIKLDSRGPVIFKQPRIGKGGKEFFIYKFRTMYVDAPSQGRSPESEDDPRITRIGRVLRKTSLDELPQLMNILKGEMSLVGPRPEQKMIVEQYYTNYEKQRFLVKPGITGLWQISMDRTKPIHENLQYDFTYIENVSFRNDLKILLKTVMVMVRSNTFSIGFLSFVFLSS</sequence>
<name>A0A1H8CEW1_9BACL</name>
<accession>A0A1H8CEW1</accession>
<evidence type="ECO:0000313" key="4">
    <source>
        <dbReference type="EMBL" id="SEM93575.1"/>
    </source>
</evidence>
<keyword evidence="5" id="KW-1185">Reference proteome</keyword>
<reference evidence="4 5" key="1">
    <citation type="submission" date="2016-10" db="EMBL/GenBank/DDBJ databases">
        <authorList>
            <person name="de Groot N.N."/>
        </authorList>
    </citation>
    <scope>NUCLEOTIDE SEQUENCE [LARGE SCALE GENOMIC DNA]</scope>
    <source>
        <strain evidence="4 5">DSM 46701</strain>
    </source>
</reference>
<evidence type="ECO:0000256" key="1">
    <source>
        <dbReference type="ARBA" id="ARBA00006464"/>
    </source>
</evidence>
<comment type="similarity">
    <text evidence="1">Belongs to the bacterial sugar transferase family.</text>
</comment>
<dbReference type="EMBL" id="FOCQ01000003">
    <property type="protein sequence ID" value="SEM93575.1"/>
    <property type="molecule type" value="Genomic_DNA"/>
</dbReference>
<protein>
    <submittedName>
        <fullName evidence="4">Sugar transferase involved in LPS biosynthesis (Colanic, teichoic acid)</fullName>
    </submittedName>
</protein>
<dbReference type="RefSeq" id="WP_342027736.1">
    <property type="nucleotide sequence ID" value="NZ_FOCQ01000003.1"/>
</dbReference>
<dbReference type="AlphaFoldDB" id="A0A1H8CEW1"/>
<evidence type="ECO:0000259" key="3">
    <source>
        <dbReference type="Pfam" id="PF02397"/>
    </source>
</evidence>
<organism evidence="4 5">
    <name type="scientific">Lihuaxuella thermophila</name>
    <dbReference type="NCBI Taxonomy" id="1173111"/>
    <lineage>
        <taxon>Bacteria</taxon>
        <taxon>Bacillati</taxon>
        <taxon>Bacillota</taxon>
        <taxon>Bacilli</taxon>
        <taxon>Bacillales</taxon>
        <taxon>Thermoactinomycetaceae</taxon>
        <taxon>Lihuaxuella</taxon>
    </lineage>
</organism>
<evidence type="ECO:0000313" key="5">
    <source>
        <dbReference type="Proteomes" id="UP000199695"/>
    </source>
</evidence>
<feature type="domain" description="Bacterial sugar transferase" evidence="3">
    <location>
        <begin position="32"/>
        <end position="209"/>
    </location>
</feature>
<dbReference type="GO" id="GO:0016780">
    <property type="term" value="F:phosphotransferase activity, for other substituted phosphate groups"/>
    <property type="evidence" value="ECO:0007669"/>
    <property type="project" value="TreeGrafter"/>
</dbReference>
<keyword evidence="2" id="KW-0472">Membrane</keyword>
<gene>
    <name evidence="4" type="ORF">SAMN05444955_103254</name>
</gene>
<dbReference type="Proteomes" id="UP000199695">
    <property type="component" value="Unassembled WGS sequence"/>
</dbReference>
<dbReference type="Pfam" id="PF02397">
    <property type="entry name" value="Bac_transf"/>
    <property type="match status" value="1"/>
</dbReference>
<keyword evidence="2" id="KW-0812">Transmembrane</keyword>